<comment type="function">
    <text evidence="9">Component of the cytosolic iron-sulfur (Fe-S) protein assembly (CIA) machinery. Required for the maturation of extramitochondrial Fe-S proteins. Part of an electron transfer chain functioning in an early step of cytosolic Fe-S biogenesis, facilitating the de novo assembly of a [4Fe-4S] cluster on the cytosolic Fe-S scaffold complex. Electrons are transferred from NADPH via a FAD- and FMN-containing diflavin oxidoreductase. Together with the diflavin oxidoreductase, also required for the assembly of the diferric tyrosyl radical cofactor of ribonucleotide reductase (RNR), probably by providing electrons for reduction during radical cofactor maturation in the catalytic small subunit.</text>
</comment>
<accession>A0A7S0HCU8</accession>
<keyword evidence="9" id="KW-0001">2Fe-2S</keyword>
<evidence type="ECO:0000313" key="14">
    <source>
        <dbReference type="EMBL" id="CAD8469660.1"/>
    </source>
</evidence>
<evidence type="ECO:0000256" key="4">
    <source>
        <dbReference type="ARBA" id="ARBA00022490"/>
    </source>
</evidence>
<name>A0A7S0HCU8_9CRYP</name>
<keyword evidence="3 9" id="KW-0004">4Fe-4S</keyword>
<evidence type="ECO:0000256" key="7">
    <source>
        <dbReference type="ARBA" id="ARBA00023014"/>
    </source>
</evidence>
<comment type="domain">
    <text evidence="9">The twin Cx2C motifs are involved in the recognition by the mitochondrial MIA40-ERV1 disulfide relay system. The formation of 2 disulfide bonds in the Cx2C motifs through dithiol/disulfide exchange reactions effectively traps the protein in the mitochondrial intermembrane space.</text>
</comment>
<evidence type="ECO:0000256" key="1">
    <source>
        <dbReference type="ARBA" id="ARBA00001966"/>
    </source>
</evidence>
<keyword evidence="4 9" id="KW-0963">Cytoplasm</keyword>
<dbReference type="GO" id="GO:0009055">
    <property type="term" value="F:electron transfer activity"/>
    <property type="evidence" value="ECO:0007669"/>
    <property type="project" value="UniProtKB-UniRule"/>
</dbReference>
<dbReference type="PANTHER" id="PTHR13273">
    <property type="entry name" value="ANAMORSIN"/>
    <property type="match status" value="1"/>
</dbReference>
<keyword evidence="8 9" id="KW-0496">Mitochondrion</keyword>
<dbReference type="HAMAP" id="MF_03115">
    <property type="entry name" value="Anamorsin"/>
    <property type="match status" value="1"/>
</dbReference>
<evidence type="ECO:0000256" key="3">
    <source>
        <dbReference type="ARBA" id="ARBA00022485"/>
    </source>
</evidence>
<keyword evidence="11" id="KW-0732">Signal</keyword>
<dbReference type="Pfam" id="PF00462">
    <property type="entry name" value="Glutaredoxin"/>
    <property type="match status" value="1"/>
</dbReference>
<dbReference type="GO" id="GO:0051539">
    <property type="term" value="F:4 iron, 4 sulfur cluster binding"/>
    <property type="evidence" value="ECO:0007669"/>
    <property type="project" value="UniProtKB-KW"/>
</dbReference>
<evidence type="ECO:0000256" key="10">
    <source>
        <dbReference type="SAM" id="MobiDB-lite"/>
    </source>
</evidence>
<dbReference type="Pfam" id="PF05093">
    <property type="entry name" value="CIAPIN1"/>
    <property type="match status" value="1"/>
</dbReference>
<keyword evidence="7 9" id="KW-0411">Iron-sulfur</keyword>
<evidence type="ECO:0000256" key="6">
    <source>
        <dbReference type="ARBA" id="ARBA00023004"/>
    </source>
</evidence>
<dbReference type="SUPFAM" id="SSF52833">
    <property type="entry name" value="Thioredoxin-like"/>
    <property type="match status" value="1"/>
</dbReference>
<dbReference type="AlphaFoldDB" id="A0A7S0HCU8"/>
<comment type="cofactor">
    <cofactor evidence="1 9">
        <name>[4Fe-4S] cluster</name>
        <dbReference type="ChEBI" id="CHEBI:49883"/>
    </cofactor>
</comment>
<protein>
    <recommendedName>
        <fullName evidence="9">Anamorsin homolog</fullName>
    </recommendedName>
    <alternativeName>
        <fullName evidence="9">Fe-S cluster assembly protein DRE2 homolog</fullName>
    </alternativeName>
</protein>
<dbReference type="InterPro" id="IPR007785">
    <property type="entry name" value="Anamorsin"/>
</dbReference>
<organism evidence="14">
    <name type="scientific">Hanusia phi</name>
    <dbReference type="NCBI Taxonomy" id="3032"/>
    <lineage>
        <taxon>Eukaryota</taxon>
        <taxon>Cryptophyceae</taxon>
        <taxon>Pyrenomonadales</taxon>
        <taxon>Geminigeraceae</taxon>
        <taxon>Hanusia</taxon>
    </lineage>
</organism>
<evidence type="ECO:0000256" key="2">
    <source>
        <dbReference type="ARBA" id="ARBA00008169"/>
    </source>
</evidence>
<keyword evidence="5 9" id="KW-0479">Metal-binding</keyword>
<proteinExistence type="inferred from homology"/>
<feature type="binding site" evidence="9">
    <location>
        <position position="208"/>
    </location>
    <ligand>
        <name>[2Fe-2S] cluster</name>
        <dbReference type="ChEBI" id="CHEBI:190135"/>
    </ligand>
</feature>
<dbReference type="GO" id="GO:0046872">
    <property type="term" value="F:metal ion binding"/>
    <property type="evidence" value="ECO:0007669"/>
    <property type="project" value="UniProtKB-KW"/>
</dbReference>
<feature type="short sequence motif" description="Cx2C motif 1" evidence="9">
    <location>
        <begin position="241"/>
        <end position="244"/>
    </location>
</feature>
<comment type="subunit">
    <text evidence="9">Monomer.</text>
</comment>
<feature type="domain" description="Glutaredoxin" evidence="12">
    <location>
        <begin position="80"/>
        <end position="127"/>
    </location>
</feature>
<evidence type="ECO:0000259" key="13">
    <source>
        <dbReference type="Pfam" id="PF05093"/>
    </source>
</evidence>
<comment type="caution">
    <text evidence="9">Lacks conserved residue(s) required for the propagation of feature annotation.</text>
</comment>
<evidence type="ECO:0000256" key="9">
    <source>
        <dbReference type="HAMAP-Rule" id="MF_03115"/>
    </source>
</evidence>
<feature type="domain" description="Anamorsin C-terminal" evidence="13">
    <location>
        <begin position="237"/>
        <end position="270"/>
    </location>
</feature>
<dbReference type="InterPro" id="IPR036249">
    <property type="entry name" value="Thioredoxin-like_sf"/>
</dbReference>
<comment type="similarity">
    <text evidence="2 9">Belongs to the anamorsin family.</text>
</comment>
<dbReference type="GO" id="GO:0016226">
    <property type="term" value="P:iron-sulfur cluster assembly"/>
    <property type="evidence" value="ECO:0007669"/>
    <property type="project" value="UniProtKB-UniRule"/>
</dbReference>
<feature type="region of interest" description="Disordered" evidence="10">
    <location>
        <begin position="190"/>
        <end position="214"/>
    </location>
</feature>
<feature type="region of interest" description="Fe-S binding site B" evidence="9">
    <location>
        <begin position="241"/>
        <end position="255"/>
    </location>
</feature>
<dbReference type="PROSITE" id="PS51354">
    <property type="entry name" value="GLUTAREDOXIN_2"/>
    <property type="match status" value="1"/>
</dbReference>
<feature type="signal peptide" evidence="11">
    <location>
        <begin position="1"/>
        <end position="19"/>
    </location>
</feature>
<feature type="binding site" evidence="9">
    <location>
        <position position="244"/>
    </location>
    <ligand>
        <name>[4Fe-4S] cluster</name>
        <dbReference type="ChEBI" id="CHEBI:49883"/>
    </ligand>
</feature>
<evidence type="ECO:0000256" key="11">
    <source>
        <dbReference type="SAM" id="SignalP"/>
    </source>
</evidence>
<feature type="binding site" evidence="9">
    <location>
        <position position="241"/>
    </location>
    <ligand>
        <name>[4Fe-4S] cluster</name>
        <dbReference type="ChEBI" id="CHEBI:49883"/>
    </ligand>
</feature>
<dbReference type="GO" id="GO:0005758">
    <property type="term" value="C:mitochondrial intermembrane space"/>
    <property type="evidence" value="ECO:0007669"/>
    <property type="project" value="UniProtKB-SubCell"/>
</dbReference>
<feature type="binding site" evidence="9">
    <location>
        <position position="217"/>
    </location>
    <ligand>
        <name>[2Fe-2S] cluster</name>
        <dbReference type="ChEBI" id="CHEBI:190135"/>
    </ligand>
</feature>
<sequence length="277" mass="29836">MAGAARWFALALALACVRAELSSGSHSKSNVYQGRLLGAGRCRIVCLRGGGGEDLALGAGRNAVIYIHGTPASPATRESRELVDILGKHGIDYTPHDVGADLLLMSRIARQAGWKSFPQLHVNGRLVGDYEIVKELEERGELMDELEHFSKMPPQVQDTQGSGMTGAHDMLNEELGSDELISENELIPDESLIQKQPDQERTPDASGCKPSRKKKACKNCTCGLANQQAEEGSTQPPKSACGNCYLGDAFRCDGCPYKGMPPFKPGEKVVLSPVDDL</sequence>
<evidence type="ECO:0000256" key="5">
    <source>
        <dbReference type="ARBA" id="ARBA00022723"/>
    </source>
</evidence>
<dbReference type="EMBL" id="HBEO01003620">
    <property type="protein sequence ID" value="CAD8469660.1"/>
    <property type="molecule type" value="Transcribed_RNA"/>
</dbReference>
<feature type="chain" id="PRO_5031445135" description="Anamorsin homolog" evidence="11">
    <location>
        <begin position="20"/>
        <end position="277"/>
    </location>
</feature>
<keyword evidence="6 9" id="KW-0408">Iron</keyword>
<feature type="binding site" evidence="9">
    <location>
        <position position="255"/>
    </location>
    <ligand>
        <name>[4Fe-4S] cluster</name>
        <dbReference type="ChEBI" id="CHEBI:49883"/>
    </ligand>
</feature>
<feature type="binding site" evidence="9">
    <location>
        <position position="220"/>
    </location>
    <ligand>
        <name>[2Fe-2S] cluster</name>
        <dbReference type="ChEBI" id="CHEBI:190135"/>
    </ligand>
</feature>
<feature type="binding site" evidence="9">
    <location>
        <position position="222"/>
    </location>
    <ligand>
        <name>[2Fe-2S] cluster</name>
        <dbReference type="ChEBI" id="CHEBI:190135"/>
    </ligand>
</feature>
<gene>
    <name evidence="14" type="ORF">HPHI1048_LOCUS2566</name>
</gene>
<evidence type="ECO:0000256" key="8">
    <source>
        <dbReference type="ARBA" id="ARBA00023128"/>
    </source>
</evidence>
<dbReference type="Gene3D" id="3.40.30.10">
    <property type="entry name" value="Glutaredoxin"/>
    <property type="match status" value="1"/>
</dbReference>
<dbReference type="InterPro" id="IPR046408">
    <property type="entry name" value="CIAPIN1"/>
</dbReference>
<comment type="domain">
    <text evidence="9">The N-terminal domain has structural similarity with S-adenosyl-L-methionine-dependent methyltransferases, but does not bind S-adenosyl-L-methionine. It is required for correct assembly of the 2 Fe-S clusters.</text>
</comment>
<dbReference type="InterPro" id="IPR002109">
    <property type="entry name" value="Glutaredoxin"/>
</dbReference>
<dbReference type="GO" id="GO:0051537">
    <property type="term" value="F:2 iron, 2 sulfur cluster binding"/>
    <property type="evidence" value="ECO:0007669"/>
    <property type="project" value="UniProtKB-UniRule"/>
</dbReference>
<feature type="binding site" evidence="9">
    <location>
        <position position="252"/>
    </location>
    <ligand>
        <name>[4Fe-4S] cluster</name>
        <dbReference type="ChEBI" id="CHEBI:49883"/>
    </ligand>
</feature>
<comment type="subcellular location">
    <subcellularLocation>
        <location evidence="9">Cytoplasm</location>
    </subcellularLocation>
    <subcellularLocation>
        <location evidence="9">Mitochondrion intermembrane space</location>
    </subcellularLocation>
</comment>
<evidence type="ECO:0000259" key="12">
    <source>
        <dbReference type="Pfam" id="PF00462"/>
    </source>
</evidence>
<reference evidence="14" key="1">
    <citation type="submission" date="2021-01" db="EMBL/GenBank/DDBJ databases">
        <authorList>
            <person name="Corre E."/>
            <person name="Pelletier E."/>
            <person name="Niang G."/>
            <person name="Scheremetjew M."/>
            <person name="Finn R."/>
            <person name="Kale V."/>
            <person name="Holt S."/>
            <person name="Cochrane G."/>
            <person name="Meng A."/>
            <person name="Brown T."/>
            <person name="Cohen L."/>
        </authorList>
    </citation>
    <scope>NUCLEOTIDE SEQUENCE</scope>
    <source>
        <strain evidence="14">CCMP325</strain>
    </source>
</reference>
<comment type="domain">
    <text evidence="9">The C-terminal domain binds 2 Fe-S clusters but is otherwise mostly in an intrinsically disordered conformation.</text>
</comment>
<feature type="short sequence motif" description="Cx2C motif 2" evidence="9">
    <location>
        <begin position="252"/>
        <end position="255"/>
    </location>
</feature>
<comment type="cofactor">
    <cofactor evidence="9">
        <name>[2Fe-2S] cluster</name>
        <dbReference type="ChEBI" id="CHEBI:190135"/>
    </cofactor>
</comment>
<dbReference type="PANTHER" id="PTHR13273:SF14">
    <property type="entry name" value="ANAMORSIN"/>
    <property type="match status" value="1"/>
</dbReference>